<feature type="region of interest" description="Disordered" evidence="1">
    <location>
        <begin position="64"/>
        <end position="84"/>
    </location>
</feature>
<comment type="caution">
    <text evidence="2">The sequence shown here is derived from an EMBL/GenBank/DDBJ whole genome shotgun (WGS) entry which is preliminary data.</text>
</comment>
<keyword evidence="3" id="KW-1185">Reference proteome</keyword>
<protein>
    <submittedName>
        <fullName evidence="2">Uncharacterized protein</fullName>
    </submittedName>
</protein>
<dbReference type="AlphaFoldDB" id="A0A8H4VER6"/>
<feature type="compositionally biased region" description="Polar residues" evidence="1">
    <location>
        <begin position="70"/>
        <end position="84"/>
    </location>
</feature>
<dbReference type="EMBL" id="JAACLJ010000002">
    <property type="protein sequence ID" value="KAF4591491.1"/>
    <property type="molecule type" value="Genomic_DNA"/>
</dbReference>
<proteinExistence type="predicted"/>
<evidence type="ECO:0000313" key="2">
    <source>
        <dbReference type="EMBL" id="KAF4591491.1"/>
    </source>
</evidence>
<gene>
    <name evidence="2" type="ORF">GQ602_001790</name>
</gene>
<sequence length="84" mass="9039">MPRGLASIDRVPVSHTLFPVLTAPARESPAGTITSWQHLVTTLPALNYQASHCPCGQRKLPSTVKLQMHHQPTSPGSTFPDTGL</sequence>
<reference evidence="2 3" key="1">
    <citation type="journal article" date="2020" name="G3 (Bethesda)">
        <title>Genetic Underpinnings of Host Manipulation by Ophiocordyceps as Revealed by Comparative Transcriptomics.</title>
        <authorList>
            <person name="Will I."/>
            <person name="Das B."/>
            <person name="Trinh T."/>
            <person name="Brachmann A."/>
            <person name="Ohm R.A."/>
            <person name="de Bekker C."/>
        </authorList>
    </citation>
    <scope>NUCLEOTIDE SEQUENCE [LARGE SCALE GENOMIC DNA]</scope>
    <source>
        <strain evidence="2 3">EC05</strain>
    </source>
</reference>
<accession>A0A8H4VER6</accession>
<evidence type="ECO:0000313" key="3">
    <source>
        <dbReference type="Proteomes" id="UP000562929"/>
    </source>
</evidence>
<evidence type="ECO:0000256" key="1">
    <source>
        <dbReference type="SAM" id="MobiDB-lite"/>
    </source>
</evidence>
<dbReference type="Proteomes" id="UP000562929">
    <property type="component" value="Unassembled WGS sequence"/>
</dbReference>
<organism evidence="2 3">
    <name type="scientific">Ophiocordyceps camponoti-floridani</name>
    <dbReference type="NCBI Taxonomy" id="2030778"/>
    <lineage>
        <taxon>Eukaryota</taxon>
        <taxon>Fungi</taxon>
        <taxon>Dikarya</taxon>
        <taxon>Ascomycota</taxon>
        <taxon>Pezizomycotina</taxon>
        <taxon>Sordariomycetes</taxon>
        <taxon>Hypocreomycetidae</taxon>
        <taxon>Hypocreales</taxon>
        <taxon>Ophiocordycipitaceae</taxon>
        <taxon>Ophiocordyceps</taxon>
    </lineage>
</organism>
<name>A0A8H4VER6_9HYPO</name>